<organism evidence="3 5">
    <name type="scientific">Dinothrombium tinctorium</name>
    <dbReference type="NCBI Taxonomy" id="1965070"/>
    <lineage>
        <taxon>Eukaryota</taxon>
        <taxon>Metazoa</taxon>
        <taxon>Ecdysozoa</taxon>
        <taxon>Arthropoda</taxon>
        <taxon>Chelicerata</taxon>
        <taxon>Arachnida</taxon>
        <taxon>Acari</taxon>
        <taxon>Acariformes</taxon>
        <taxon>Trombidiformes</taxon>
        <taxon>Prostigmata</taxon>
        <taxon>Anystina</taxon>
        <taxon>Parasitengona</taxon>
        <taxon>Trombidioidea</taxon>
        <taxon>Trombidiidae</taxon>
        <taxon>Dinothrombium</taxon>
    </lineage>
</organism>
<proteinExistence type="predicted"/>
<gene>
    <name evidence="2" type="ORF">B4U79_02781</name>
    <name evidence="3" type="ORF">B4U79_03081</name>
    <name evidence="4" type="ORF">B4U79_07159</name>
</gene>
<name>A0A443RI58_9ACAR</name>
<dbReference type="STRING" id="1965070.A0A443RI58"/>
<reference evidence="3 5" key="1">
    <citation type="journal article" date="2018" name="Gigascience">
        <title>Genomes of trombidid mites reveal novel predicted allergens and laterally-transferred genes associated with secondary metabolism.</title>
        <authorList>
            <person name="Dong X."/>
            <person name="Chaisiri K."/>
            <person name="Xia D."/>
            <person name="Armstrong S.D."/>
            <person name="Fang Y."/>
            <person name="Donnelly M.J."/>
            <person name="Kadowaki T."/>
            <person name="McGarry J.W."/>
            <person name="Darby A.C."/>
            <person name="Makepeace B.L."/>
        </authorList>
    </citation>
    <scope>NUCLEOTIDE SEQUENCE [LARGE SCALE GENOMIC DNA]</scope>
    <source>
        <strain evidence="3">UoL-WK</strain>
    </source>
</reference>
<feature type="region of interest" description="Disordered" evidence="1">
    <location>
        <begin position="32"/>
        <end position="51"/>
    </location>
</feature>
<dbReference type="OrthoDB" id="4748970at2759"/>
<sequence length="176" mass="19142">MDILPSVNIFNELQVVHDTGYLSAQLSLEDKWQQPGSSGRGAPMSANVRRSRSSPGSVLRVVAMLFALVAYPKLGLLGERDKGHRSHPSAPDHRSLRFVVAKLKRGFAAMDIALQACNGEQAILSINGSSYESSDTLGFDRRRDERLINDIAIAASIGTSKTSVLTANRCIHNQPQ</sequence>
<evidence type="ECO:0000313" key="5">
    <source>
        <dbReference type="Proteomes" id="UP000285301"/>
    </source>
</evidence>
<evidence type="ECO:0000313" key="2">
    <source>
        <dbReference type="EMBL" id="RWS14832.1"/>
    </source>
</evidence>
<dbReference type="AlphaFoldDB" id="A0A443RI58"/>
<keyword evidence="5" id="KW-1185">Reference proteome</keyword>
<dbReference type="Proteomes" id="UP000285301">
    <property type="component" value="Unassembled WGS sequence"/>
</dbReference>
<dbReference type="EMBL" id="NCKU01000091">
    <property type="protein sequence ID" value="RWS17349.1"/>
    <property type="molecule type" value="Genomic_DNA"/>
</dbReference>
<reference evidence="3" key="2">
    <citation type="submission" date="2018-11" db="EMBL/GenBank/DDBJ databases">
        <title>Trombidioid mite genomics.</title>
        <authorList>
            <person name="Dong X."/>
        </authorList>
    </citation>
    <scope>NUCLEOTIDE SEQUENCE</scope>
    <source>
        <strain evidence="3">UoL-WK</strain>
    </source>
</reference>
<evidence type="ECO:0000313" key="3">
    <source>
        <dbReference type="EMBL" id="RWS14923.1"/>
    </source>
</evidence>
<dbReference type="EMBL" id="NCKU01000611">
    <property type="protein sequence ID" value="RWS14832.1"/>
    <property type="molecule type" value="Genomic_DNA"/>
</dbReference>
<protein>
    <submittedName>
        <fullName evidence="3">Uncharacterized protein</fullName>
    </submittedName>
</protein>
<dbReference type="EMBL" id="NCKU01000590">
    <property type="protein sequence ID" value="RWS14923.1"/>
    <property type="molecule type" value="Genomic_DNA"/>
</dbReference>
<evidence type="ECO:0000256" key="1">
    <source>
        <dbReference type="SAM" id="MobiDB-lite"/>
    </source>
</evidence>
<comment type="caution">
    <text evidence="3">The sequence shown here is derived from an EMBL/GenBank/DDBJ whole genome shotgun (WGS) entry which is preliminary data.</text>
</comment>
<evidence type="ECO:0000313" key="4">
    <source>
        <dbReference type="EMBL" id="RWS17349.1"/>
    </source>
</evidence>
<accession>A0A443RI58</accession>